<feature type="region of interest" description="Disordered" evidence="1">
    <location>
        <begin position="1"/>
        <end position="27"/>
    </location>
</feature>
<keyword evidence="3" id="KW-1185">Reference proteome</keyword>
<name>A0A1L9U8D6_ASPBC</name>
<evidence type="ECO:0000313" key="3">
    <source>
        <dbReference type="Proteomes" id="UP000184499"/>
    </source>
</evidence>
<evidence type="ECO:0000313" key="2">
    <source>
        <dbReference type="EMBL" id="OJJ67946.1"/>
    </source>
</evidence>
<evidence type="ECO:0000256" key="1">
    <source>
        <dbReference type="SAM" id="MobiDB-lite"/>
    </source>
</evidence>
<reference evidence="3" key="1">
    <citation type="journal article" date="2017" name="Genome Biol.">
        <title>Comparative genomics reveals high biological diversity and specific adaptations in the industrially and medically important fungal genus Aspergillus.</title>
        <authorList>
            <person name="de Vries R.P."/>
            <person name="Riley R."/>
            <person name="Wiebenga A."/>
            <person name="Aguilar-Osorio G."/>
            <person name="Amillis S."/>
            <person name="Uchima C.A."/>
            <person name="Anderluh G."/>
            <person name="Asadollahi M."/>
            <person name="Askin M."/>
            <person name="Barry K."/>
            <person name="Battaglia E."/>
            <person name="Bayram O."/>
            <person name="Benocci T."/>
            <person name="Braus-Stromeyer S.A."/>
            <person name="Caldana C."/>
            <person name="Canovas D."/>
            <person name="Cerqueira G.C."/>
            <person name="Chen F."/>
            <person name="Chen W."/>
            <person name="Choi C."/>
            <person name="Clum A."/>
            <person name="Dos Santos R.A."/>
            <person name="Damasio A.R."/>
            <person name="Diallinas G."/>
            <person name="Emri T."/>
            <person name="Fekete E."/>
            <person name="Flipphi M."/>
            <person name="Freyberg S."/>
            <person name="Gallo A."/>
            <person name="Gournas C."/>
            <person name="Habgood R."/>
            <person name="Hainaut M."/>
            <person name="Harispe M.L."/>
            <person name="Henrissat B."/>
            <person name="Hilden K.S."/>
            <person name="Hope R."/>
            <person name="Hossain A."/>
            <person name="Karabika E."/>
            <person name="Karaffa L."/>
            <person name="Karanyi Z."/>
            <person name="Krasevec N."/>
            <person name="Kuo A."/>
            <person name="Kusch H."/>
            <person name="LaButti K."/>
            <person name="Lagendijk E.L."/>
            <person name="Lapidus A."/>
            <person name="Levasseur A."/>
            <person name="Lindquist E."/>
            <person name="Lipzen A."/>
            <person name="Logrieco A.F."/>
            <person name="MacCabe A."/>
            <person name="Maekelae M.R."/>
            <person name="Malavazi I."/>
            <person name="Melin P."/>
            <person name="Meyer V."/>
            <person name="Mielnichuk N."/>
            <person name="Miskei M."/>
            <person name="Molnar A.P."/>
            <person name="Mule G."/>
            <person name="Ngan C.Y."/>
            <person name="Orejas M."/>
            <person name="Orosz E."/>
            <person name="Ouedraogo J.P."/>
            <person name="Overkamp K.M."/>
            <person name="Park H.-S."/>
            <person name="Perrone G."/>
            <person name="Piumi F."/>
            <person name="Punt P.J."/>
            <person name="Ram A.F."/>
            <person name="Ramon A."/>
            <person name="Rauscher S."/>
            <person name="Record E."/>
            <person name="Riano-Pachon D.M."/>
            <person name="Robert V."/>
            <person name="Roehrig J."/>
            <person name="Ruller R."/>
            <person name="Salamov A."/>
            <person name="Salih N.S."/>
            <person name="Samson R.A."/>
            <person name="Sandor E."/>
            <person name="Sanguinetti M."/>
            <person name="Schuetze T."/>
            <person name="Sepcic K."/>
            <person name="Shelest E."/>
            <person name="Sherlock G."/>
            <person name="Sophianopoulou V."/>
            <person name="Squina F.M."/>
            <person name="Sun H."/>
            <person name="Susca A."/>
            <person name="Todd R.B."/>
            <person name="Tsang A."/>
            <person name="Unkles S.E."/>
            <person name="van de Wiele N."/>
            <person name="van Rossen-Uffink D."/>
            <person name="Oliveira J.V."/>
            <person name="Vesth T.C."/>
            <person name="Visser J."/>
            <person name="Yu J.-H."/>
            <person name="Zhou M."/>
            <person name="Andersen M.R."/>
            <person name="Archer D.B."/>
            <person name="Baker S.E."/>
            <person name="Benoit I."/>
            <person name="Brakhage A.A."/>
            <person name="Braus G.H."/>
            <person name="Fischer R."/>
            <person name="Frisvad J.C."/>
            <person name="Goldman G.H."/>
            <person name="Houbraken J."/>
            <person name="Oakley B."/>
            <person name="Pocsi I."/>
            <person name="Scazzocchio C."/>
            <person name="Seiboth B."/>
            <person name="vanKuyk P.A."/>
            <person name="Wortman J."/>
            <person name="Dyer P.S."/>
            <person name="Grigoriev I.V."/>
        </authorList>
    </citation>
    <scope>NUCLEOTIDE SEQUENCE [LARGE SCALE GENOMIC DNA]</scope>
    <source>
        <strain evidence="3">CBS 101740 / IMI 381727 / IBT 21946</strain>
    </source>
</reference>
<protein>
    <submittedName>
        <fullName evidence="2">Uncharacterized protein</fullName>
    </submittedName>
</protein>
<dbReference type="Proteomes" id="UP000184499">
    <property type="component" value="Unassembled WGS sequence"/>
</dbReference>
<dbReference type="OrthoDB" id="10404679at2759"/>
<sequence length="106" mass="11160">MLRPAFTNPGGLFKAQTSGFGDDLGPHDRPASRSRFLRYSARGASAWGLSAAAGAEGFSRAMADRPPKRGMSLTIPARIPGSLPGFRDLLARSPHLILGNLSRGIG</sequence>
<dbReference type="VEuPathDB" id="FungiDB:ASPBRDRAFT_58527"/>
<dbReference type="EMBL" id="KV878692">
    <property type="protein sequence ID" value="OJJ67946.1"/>
    <property type="molecule type" value="Genomic_DNA"/>
</dbReference>
<dbReference type="RefSeq" id="XP_067475195.1">
    <property type="nucleotide sequence ID" value="XM_067627909.1"/>
</dbReference>
<organism evidence="2 3">
    <name type="scientific">Aspergillus brasiliensis (strain CBS 101740 / IMI 381727 / IBT 21946)</name>
    <dbReference type="NCBI Taxonomy" id="767769"/>
    <lineage>
        <taxon>Eukaryota</taxon>
        <taxon>Fungi</taxon>
        <taxon>Dikarya</taxon>
        <taxon>Ascomycota</taxon>
        <taxon>Pezizomycotina</taxon>
        <taxon>Eurotiomycetes</taxon>
        <taxon>Eurotiomycetidae</taxon>
        <taxon>Eurotiales</taxon>
        <taxon>Aspergillaceae</taxon>
        <taxon>Aspergillus</taxon>
        <taxon>Aspergillus subgen. Circumdati</taxon>
    </lineage>
</organism>
<gene>
    <name evidence="2" type="ORF">ASPBRDRAFT_58527</name>
</gene>
<dbReference type="GeneID" id="93580397"/>
<accession>A0A1L9U8D6</accession>
<proteinExistence type="predicted"/>
<dbReference type="AlphaFoldDB" id="A0A1L9U8D6"/>